<evidence type="ECO:0000313" key="3">
    <source>
        <dbReference type="Proteomes" id="UP000635071"/>
    </source>
</evidence>
<reference evidence="2" key="2">
    <citation type="submission" date="2020-09" db="EMBL/GenBank/DDBJ databases">
        <authorList>
            <person name="Sun Q."/>
            <person name="Zhou Y."/>
        </authorList>
    </citation>
    <scope>NUCLEOTIDE SEQUENCE</scope>
    <source>
        <strain evidence="2">CGMCC 1.15519</strain>
    </source>
</reference>
<dbReference type="Pfam" id="PF13302">
    <property type="entry name" value="Acetyltransf_3"/>
    <property type="match status" value="1"/>
</dbReference>
<gene>
    <name evidence="2" type="ORF">GCM10011529_21860</name>
</gene>
<dbReference type="InterPro" id="IPR051531">
    <property type="entry name" value="N-acetyltransferase"/>
</dbReference>
<dbReference type="InterPro" id="IPR000182">
    <property type="entry name" value="GNAT_dom"/>
</dbReference>
<dbReference type="PANTHER" id="PTHR43792">
    <property type="entry name" value="GNAT FAMILY, PUTATIVE (AFU_ORTHOLOGUE AFUA_3G00765)-RELATED-RELATED"/>
    <property type="match status" value="1"/>
</dbReference>
<sequence length="185" mass="19660">MGEGMNDDRTLTTPRLTMEPHGLDDFGDIAAMWADPQVTRFIGGAPHSAEESWSRLLRLAGCWDLLGFGSWAVRITDNGTFIGSIGFLDAHRSGVDGFGGNPEIGWALVPAAQGQGFASEAVAAALGWGDGRFGRTVAMIDPGNTGSVAVAARCGFRYFADARYKDAPTGLWEFRYPRLSGGLTG</sequence>
<protein>
    <submittedName>
        <fullName evidence="2">N-acetyltransferase</fullName>
    </submittedName>
</protein>
<dbReference type="PANTHER" id="PTHR43792:SF1">
    <property type="entry name" value="N-ACETYLTRANSFERASE DOMAIN-CONTAINING PROTEIN"/>
    <property type="match status" value="1"/>
</dbReference>
<dbReference type="AlphaFoldDB" id="A0A916ZVR4"/>
<dbReference type="InterPro" id="IPR016181">
    <property type="entry name" value="Acyl_CoA_acyltransferase"/>
</dbReference>
<feature type="domain" description="N-acetyltransferase" evidence="1">
    <location>
        <begin position="16"/>
        <end position="178"/>
    </location>
</feature>
<evidence type="ECO:0000313" key="2">
    <source>
        <dbReference type="EMBL" id="GGE15092.1"/>
    </source>
</evidence>
<evidence type="ECO:0000259" key="1">
    <source>
        <dbReference type="PROSITE" id="PS51186"/>
    </source>
</evidence>
<proteinExistence type="predicted"/>
<dbReference type="PROSITE" id="PS51186">
    <property type="entry name" value="GNAT"/>
    <property type="match status" value="1"/>
</dbReference>
<keyword evidence="3" id="KW-1185">Reference proteome</keyword>
<organism evidence="2 3">
    <name type="scientific">Sandarakinorhabdus glacialis</name>
    <dbReference type="NCBI Taxonomy" id="1614636"/>
    <lineage>
        <taxon>Bacteria</taxon>
        <taxon>Pseudomonadati</taxon>
        <taxon>Pseudomonadota</taxon>
        <taxon>Alphaproteobacteria</taxon>
        <taxon>Sphingomonadales</taxon>
        <taxon>Sphingosinicellaceae</taxon>
        <taxon>Sandarakinorhabdus</taxon>
    </lineage>
</organism>
<reference evidence="2" key="1">
    <citation type="journal article" date="2014" name="Int. J. Syst. Evol. Microbiol.">
        <title>Complete genome sequence of Corynebacterium casei LMG S-19264T (=DSM 44701T), isolated from a smear-ripened cheese.</title>
        <authorList>
            <consortium name="US DOE Joint Genome Institute (JGI-PGF)"/>
            <person name="Walter F."/>
            <person name="Albersmeier A."/>
            <person name="Kalinowski J."/>
            <person name="Ruckert C."/>
        </authorList>
    </citation>
    <scope>NUCLEOTIDE SEQUENCE</scope>
    <source>
        <strain evidence="2">CGMCC 1.15519</strain>
    </source>
</reference>
<name>A0A916ZVR4_9SPHN</name>
<dbReference type="Gene3D" id="3.40.630.30">
    <property type="match status" value="1"/>
</dbReference>
<dbReference type="Proteomes" id="UP000635071">
    <property type="component" value="Unassembled WGS sequence"/>
</dbReference>
<accession>A0A916ZVR4</accession>
<dbReference type="SUPFAM" id="SSF55729">
    <property type="entry name" value="Acyl-CoA N-acyltransferases (Nat)"/>
    <property type="match status" value="1"/>
</dbReference>
<comment type="caution">
    <text evidence="2">The sequence shown here is derived from an EMBL/GenBank/DDBJ whole genome shotgun (WGS) entry which is preliminary data.</text>
</comment>
<dbReference type="EMBL" id="BMJM01000007">
    <property type="protein sequence ID" value="GGE15092.1"/>
    <property type="molecule type" value="Genomic_DNA"/>
</dbReference>
<dbReference type="GO" id="GO:0016747">
    <property type="term" value="F:acyltransferase activity, transferring groups other than amino-acyl groups"/>
    <property type="evidence" value="ECO:0007669"/>
    <property type="project" value="InterPro"/>
</dbReference>